<gene>
    <name evidence="3" type="ORF">OG849_32855</name>
</gene>
<dbReference type="Pfam" id="PF07859">
    <property type="entry name" value="Abhydrolase_3"/>
    <property type="match status" value="1"/>
</dbReference>
<name>A0ABZ1F5W2_9ACTN</name>
<dbReference type="Gene3D" id="3.40.50.1820">
    <property type="entry name" value="alpha/beta hydrolase"/>
    <property type="match status" value="1"/>
</dbReference>
<reference evidence="3 4" key="1">
    <citation type="submission" date="2022-10" db="EMBL/GenBank/DDBJ databases">
        <title>The complete genomes of actinobacterial strains from the NBC collection.</title>
        <authorList>
            <person name="Joergensen T.S."/>
            <person name="Alvarez Arevalo M."/>
            <person name="Sterndorff E.B."/>
            <person name="Faurdal D."/>
            <person name="Vuksanovic O."/>
            <person name="Mourched A.-S."/>
            <person name="Charusanti P."/>
            <person name="Shaw S."/>
            <person name="Blin K."/>
            <person name="Weber T."/>
        </authorList>
    </citation>
    <scope>NUCLEOTIDE SEQUENCE [LARGE SCALE GENOMIC DNA]</scope>
    <source>
        <strain evidence="3 4">NBC 01792</strain>
    </source>
</reference>
<proteinExistence type="predicted"/>
<dbReference type="PANTHER" id="PTHR48081">
    <property type="entry name" value="AB HYDROLASE SUPERFAMILY PROTEIN C4A8.06C"/>
    <property type="match status" value="1"/>
</dbReference>
<evidence type="ECO:0000313" key="4">
    <source>
        <dbReference type="Proteomes" id="UP001356428"/>
    </source>
</evidence>
<dbReference type="EMBL" id="CP109083">
    <property type="protein sequence ID" value="WSB11717.1"/>
    <property type="molecule type" value="Genomic_DNA"/>
</dbReference>
<dbReference type="Proteomes" id="UP001356428">
    <property type="component" value="Chromosome"/>
</dbReference>
<dbReference type="RefSeq" id="WP_326702338.1">
    <property type="nucleotide sequence ID" value="NZ_CP109083.1"/>
</dbReference>
<protein>
    <submittedName>
        <fullName evidence="3">Alpha/beta hydrolase</fullName>
    </submittedName>
</protein>
<evidence type="ECO:0000259" key="2">
    <source>
        <dbReference type="Pfam" id="PF07859"/>
    </source>
</evidence>
<keyword evidence="1 3" id="KW-0378">Hydrolase</keyword>
<dbReference type="InterPro" id="IPR029058">
    <property type="entry name" value="AB_hydrolase_fold"/>
</dbReference>
<sequence>MHVDPVDITWQAGHVPALTHAIPVRVYRPEPDRYGWLVWAPGGSWQAASVELWHDVSTALAQASRCTVVTLSYRLAPRHRHPAQLNDVLRVLDWAREQAVREGEPPVTAVGGDSAGGTLAAAAALVLRDRGEALAAQVLAYPPLDPSCTGRSYARLPDAFPSARRMRAAWQAYLGPGRLREGEQGADGSRLYATPLEAGRFDGLAPLIAAVGELDPVADDVTGYAGRLREAGNRVSFRTFPATAHAAVLGDDPPPGGGLPMRQWLGSELRAVLAAARRPSAAEPGQQTDQGN</sequence>
<evidence type="ECO:0000313" key="3">
    <source>
        <dbReference type="EMBL" id="WSB11717.1"/>
    </source>
</evidence>
<dbReference type="SUPFAM" id="SSF53474">
    <property type="entry name" value="alpha/beta-Hydrolases"/>
    <property type="match status" value="1"/>
</dbReference>
<dbReference type="InterPro" id="IPR013094">
    <property type="entry name" value="AB_hydrolase_3"/>
</dbReference>
<keyword evidence="4" id="KW-1185">Reference proteome</keyword>
<dbReference type="InterPro" id="IPR050300">
    <property type="entry name" value="GDXG_lipolytic_enzyme"/>
</dbReference>
<feature type="domain" description="Alpha/beta hydrolase fold-3" evidence="2">
    <location>
        <begin position="38"/>
        <end position="247"/>
    </location>
</feature>
<evidence type="ECO:0000256" key="1">
    <source>
        <dbReference type="ARBA" id="ARBA00022801"/>
    </source>
</evidence>
<organism evidence="3 4">
    <name type="scientific">Streptomyces cyaneofuscatus</name>
    <dbReference type="NCBI Taxonomy" id="66883"/>
    <lineage>
        <taxon>Bacteria</taxon>
        <taxon>Bacillati</taxon>
        <taxon>Actinomycetota</taxon>
        <taxon>Actinomycetes</taxon>
        <taxon>Kitasatosporales</taxon>
        <taxon>Streptomycetaceae</taxon>
        <taxon>Streptomyces</taxon>
    </lineage>
</organism>
<accession>A0ABZ1F5W2</accession>
<dbReference type="GO" id="GO:0016787">
    <property type="term" value="F:hydrolase activity"/>
    <property type="evidence" value="ECO:0007669"/>
    <property type="project" value="UniProtKB-KW"/>
</dbReference>